<gene>
    <name evidence="2" type="ORF">B9L23_16820</name>
</gene>
<feature type="domain" description="AP2-like integrase N-terminal" evidence="1">
    <location>
        <begin position="18"/>
        <end position="40"/>
    </location>
</feature>
<dbReference type="Proteomes" id="UP000198394">
    <property type="component" value="Unassembled WGS sequence"/>
</dbReference>
<reference evidence="2 3" key="1">
    <citation type="submission" date="2017-04" db="EMBL/GenBank/DDBJ databases">
        <title>The genome sequence of Parageobacillus galactosidasius DSM 18751.</title>
        <authorList>
            <person name="Ramaloko W.T."/>
            <person name="Koen N."/>
            <person name="Polliack S."/>
            <person name="Aliyu H."/>
            <person name="Lebre P."/>
            <person name="Mohr T."/>
            <person name="Oswald F."/>
            <person name="Zwick M."/>
            <person name="Neumann A."/>
            <person name="Syldatk C."/>
            <person name="Cowan D."/>
            <person name="De Maayer P."/>
        </authorList>
    </citation>
    <scope>NUCLEOTIDE SEQUENCE [LARGE SCALE GENOMIC DNA]</scope>
    <source>
        <strain evidence="2 3">DSM 18751</strain>
    </source>
</reference>
<keyword evidence="3" id="KW-1185">Reference proteome</keyword>
<sequence>MAMAYFRKVKAKNKKGYTWSFTIDIGTGKRKQITRRGFESFYFYENLIAEN</sequence>
<evidence type="ECO:0000313" key="2">
    <source>
        <dbReference type="EMBL" id="OXB92805.1"/>
    </source>
</evidence>
<name>A0A226QKA4_9BACL</name>
<evidence type="ECO:0000313" key="3">
    <source>
        <dbReference type="Proteomes" id="UP000198394"/>
    </source>
</evidence>
<evidence type="ECO:0000259" key="1">
    <source>
        <dbReference type="Pfam" id="PF14657"/>
    </source>
</evidence>
<organism evidence="2 3">
    <name type="scientific">Parageobacillus galactosidasius</name>
    <dbReference type="NCBI Taxonomy" id="883812"/>
    <lineage>
        <taxon>Bacteria</taxon>
        <taxon>Bacillati</taxon>
        <taxon>Bacillota</taxon>
        <taxon>Bacilli</taxon>
        <taxon>Bacillales</taxon>
        <taxon>Anoxybacillaceae</taxon>
        <taxon>Parageobacillus</taxon>
    </lineage>
</organism>
<accession>A0A226QKA4</accession>
<dbReference type="InterPro" id="IPR028259">
    <property type="entry name" value="AP2-like_int_N"/>
</dbReference>
<comment type="caution">
    <text evidence="2">The sequence shown here is derived from an EMBL/GenBank/DDBJ whole genome shotgun (WGS) entry which is preliminary data.</text>
</comment>
<dbReference type="EMBL" id="NDYL01000002">
    <property type="protein sequence ID" value="OXB92805.1"/>
    <property type="molecule type" value="Genomic_DNA"/>
</dbReference>
<dbReference type="AlphaFoldDB" id="A0A226QKA4"/>
<protein>
    <recommendedName>
        <fullName evidence="1">AP2-like integrase N-terminal domain-containing protein</fullName>
    </recommendedName>
</protein>
<dbReference type="Pfam" id="PF14657">
    <property type="entry name" value="Arm-DNA-bind_4"/>
    <property type="match status" value="1"/>
</dbReference>
<proteinExistence type="predicted"/>